<dbReference type="PROSITE" id="PS51987">
    <property type="entry name" value="GS_CATALYTIC"/>
    <property type="match status" value="1"/>
</dbReference>
<protein>
    <recommendedName>
        <fullName evidence="2">glutamine synthetase</fullName>
        <ecNumber evidence="2">6.3.1.2</ecNumber>
    </recommendedName>
</protein>
<dbReference type="EC" id="6.3.1.2" evidence="2"/>
<dbReference type="AlphaFoldDB" id="A0A134BSY7"/>
<evidence type="ECO:0000256" key="1">
    <source>
        <dbReference type="ARBA" id="ARBA00009897"/>
    </source>
</evidence>
<dbReference type="PANTHER" id="PTHR43407">
    <property type="entry name" value="GLUTAMINE SYNTHETASE"/>
    <property type="match status" value="1"/>
</dbReference>
<dbReference type="GO" id="GO:0019740">
    <property type="term" value="P:nitrogen utilization"/>
    <property type="evidence" value="ECO:0007669"/>
    <property type="project" value="TreeGrafter"/>
</dbReference>
<dbReference type="PANTHER" id="PTHR43407:SF1">
    <property type="entry name" value="LENGSIN"/>
    <property type="match status" value="1"/>
</dbReference>
<dbReference type="EMBL" id="JAGZMU010000001">
    <property type="protein sequence ID" value="MBS4892567.1"/>
    <property type="molecule type" value="Genomic_DNA"/>
</dbReference>
<feature type="coiled-coil region" evidence="5">
    <location>
        <begin position="605"/>
        <end position="632"/>
    </location>
</feature>
<feature type="domain" description="GS catalytic" evidence="6">
    <location>
        <begin position="133"/>
        <end position="558"/>
    </location>
</feature>
<dbReference type="GO" id="GO:0016020">
    <property type="term" value="C:membrane"/>
    <property type="evidence" value="ECO:0007669"/>
    <property type="project" value="TreeGrafter"/>
</dbReference>
<evidence type="ECO:0000256" key="4">
    <source>
        <dbReference type="RuleBase" id="RU000384"/>
    </source>
</evidence>
<dbReference type="Gene3D" id="3.30.590.10">
    <property type="entry name" value="Glutamine synthetase/guanido kinase, catalytic domain"/>
    <property type="match status" value="1"/>
</dbReference>
<evidence type="ECO:0000256" key="3">
    <source>
        <dbReference type="PROSITE-ProRule" id="PRU01331"/>
    </source>
</evidence>
<gene>
    <name evidence="7" type="ORF">KHZ90_02155</name>
    <name evidence="8" type="ORF">RDV51_04615</name>
</gene>
<comment type="similarity">
    <text evidence="1 3 4">Belongs to the glutamine synthetase family.</text>
</comment>
<dbReference type="GO" id="GO:0004356">
    <property type="term" value="F:glutamine synthetase activity"/>
    <property type="evidence" value="ECO:0007669"/>
    <property type="project" value="UniProtKB-EC"/>
</dbReference>
<dbReference type="InterPro" id="IPR008146">
    <property type="entry name" value="Gln_synth_cat_dom"/>
</dbReference>
<accession>A0A134BSY7</accession>
<evidence type="ECO:0000313" key="9">
    <source>
        <dbReference type="Proteomes" id="UP000778864"/>
    </source>
</evidence>
<dbReference type="STRING" id="29466.GCA_002005185_01532"/>
<dbReference type="InterPro" id="IPR014746">
    <property type="entry name" value="Gln_synth/guanido_kin_cat_dom"/>
</dbReference>
<evidence type="ECO:0000256" key="2">
    <source>
        <dbReference type="ARBA" id="ARBA00012937"/>
    </source>
</evidence>
<dbReference type="RefSeq" id="WP_004695754.1">
    <property type="nucleotide sequence ID" value="NZ_CABFMP010000005.1"/>
</dbReference>
<reference evidence="8" key="2">
    <citation type="submission" date="2023-08" db="EMBL/GenBank/DDBJ databases">
        <title>Veillonella_parvula_DSM 2007_complete_genome_hifiasm_Zymo_Research_D6332.</title>
        <authorList>
            <person name="Damerum A."/>
        </authorList>
    </citation>
    <scope>NUCLEOTIDE SEQUENCE</scope>
    <source>
        <strain evidence="8">DSM 2007</strain>
    </source>
</reference>
<evidence type="ECO:0000259" key="6">
    <source>
        <dbReference type="PROSITE" id="PS51987"/>
    </source>
</evidence>
<dbReference type="Proteomes" id="UP000778864">
    <property type="component" value="Unassembled WGS sequence"/>
</dbReference>
<keyword evidence="5" id="KW-0175">Coiled coil</keyword>
<proteinExistence type="inferred from homology"/>
<reference evidence="7" key="1">
    <citation type="submission" date="2021-02" db="EMBL/GenBank/DDBJ databases">
        <title>Infant gut strain persistence is associated with maternal origin, phylogeny, and functional potential including surface adhesion and iron acquisition.</title>
        <authorList>
            <person name="Lou Y.C."/>
        </authorList>
    </citation>
    <scope>NUCLEOTIDE SEQUENCE</scope>
    <source>
        <strain evidence="7">L3_108_031G1_dasL3_108_031G1_concoct_20</strain>
    </source>
</reference>
<dbReference type="Proteomes" id="UP001228955">
    <property type="component" value="Chromosome"/>
</dbReference>
<dbReference type="EMBL" id="CP133463">
    <property type="protein sequence ID" value="WMS20633.1"/>
    <property type="molecule type" value="Genomic_DNA"/>
</dbReference>
<dbReference type="GO" id="GO:0006542">
    <property type="term" value="P:glutamine biosynthetic process"/>
    <property type="evidence" value="ECO:0007669"/>
    <property type="project" value="TreeGrafter"/>
</dbReference>
<sequence>MSTTNELLYYIPAGQYGKEGVLALLEQHPEIKFVSLVGIDLAGNDTDEKIPMSAFFDDYESFFEGRAVQTDGSSVVLTNIATLNNARVDMWGDPSVNWFVDYNYENIDPVTGLPTGTLRIPAFLMHNYRYVDSRSILKRSCDYVRAELLALIKEHGLPGMPHVKADEVVDIIFTSATELEFWVKTPSRTVTKKELSVSQKLQEQYWQRTHGTVRTALEQAVERLDRYGMVAEMGHKEVGGVKAKLDEDGHEAVVLEQLEIDWKFSNNPLQTADNELQARIIVREVFRENGLDVTFNAKPIIGVAGSGEHTHFGVMAKLKSGKVVNLFSPEDMRKESASSLGIGAIMGLLKHYEAINPFISSTTDSLNRLKPGFEAPVCIVTSLGTDPSEPSRNRTILCGLIRDIDNPMATRYELRSPNPYTNTYTALALIFISAFDGMKYAITSGKTQAQLEAELSKEVGETSDYLATNRAYRTEKDVFDDFTQEERNQMFGVAPATVWENIKGYQNNPELVETLAQGNAFAKDLMDSFIASILKRWKLVLANRLIPNNLDTVRSMVAIHTDSRNSVDDKRFAEVNDLRFYLAKDSDDRKSLFTRLIDALNDGEYDLASQLQIEMNDKMEELEAKYANYAKNIF</sequence>
<evidence type="ECO:0000256" key="5">
    <source>
        <dbReference type="SAM" id="Coils"/>
    </source>
</evidence>
<organism evidence="7 9">
    <name type="scientific">Veillonella parvula</name>
    <name type="common">Staphylococcus parvulus</name>
    <dbReference type="NCBI Taxonomy" id="29466"/>
    <lineage>
        <taxon>Bacteria</taxon>
        <taxon>Bacillati</taxon>
        <taxon>Bacillota</taxon>
        <taxon>Negativicutes</taxon>
        <taxon>Veillonellales</taxon>
        <taxon>Veillonellaceae</taxon>
        <taxon>Veillonella</taxon>
    </lineage>
</organism>
<evidence type="ECO:0000313" key="7">
    <source>
        <dbReference type="EMBL" id="MBS4892567.1"/>
    </source>
</evidence>
<dbReference type="Pfam" id="PF00120">
    <property type="entry name" value="Gln-synt_C"/>
    <property type="match status" value="1"/>
</dbReference>
<name>A0A134BSY7_VEIPA</name>
<dbReference type="SUPFAM" id="SSF55931">
    <property type="entry name" value="Glutamine synthetase/guanido kinase"/>
    <property type="match status" value="1"/>
</dbReference>
<dbReference type="SMART" id="SM01230">
    <property type="entry name" value="Gln-synt_C"/>
    <property type="match status" value="1"/>
</dbReference>
<evidence type="ECO:0000313" key="8">
    <source>
        <dbReference type="EMBL" id="WMS20633.1"/>
    </source>
</evidence>
<dbReference type="GO" id="GO:0005737">
    <property type="term" value="C:cytoplasm"/>
    <property type="evidence" value="ECO:0007669"/>
    <property type="project" value="TreeGrafter"/>
</dbReference>